<proteinExistence type="predicted"/>
<feature type="domain" description="RNHCP" evidence="1">
    <location>
        <begin position="14"/>
        <end position="100"/>
    </location>
</feature>
<accession>A0A1C6VN11</accession>
<protein>
    <submittedName>
        <fullName evidence="2">RNHCP domain-containing protein</fullName>
    </submittedName>
</protein>
<dbReference type="EMBL" id="FMHY01000002">
    <property type="protein sequence ID" value="SCL67703.1"/>
    <property type="molecule type" value="Genomic_DNA"/>
</dbReference>
<dbReference type="InterPro" id="IPR024439">
    <property type="entry name" value="RNHCP"/>
</dbReference>
<organism evidence="2 3">
    <name type="scientific">Micromonospora eburnea</name>
    <dbReference type="NCBI Taxonomy" id="227316"/>
    <lineage>
        <taxon>Bacteria</taxon>
        <taxon>Bacillati</taxon>
        <taxon>Actinomycetota</taxon>
        <taxon>Actinomycetes</taxon>
        <taxon>Micromonosporales</taxon>
        <taxon>Micromonosporaceae</taxon>
        <taxon>Micromonospora</taxon>
    </lineage>
</organism>
<dbReference type="Pfam" id="PF12647">
    <property type="entry name" value="RNHCP"/>
    <property type="match status" value="1"/>
</dbReference>
<evidence type="ECO:0000313" key="2">
    <source>
        <dbReference type="EMBL" id="SCL67703.1"/>
    </source>
</evidence>
<keyword evidence="3" id="KW-1185">Reference proteome</keyword>
<reference evidence="3" key="1">
    <citation type="submission" date="2016-06" db="EMBL/GenBank/DDBJ databases">
        <authorList>
            <person name="Varghese N."/>
            <person name="Submissions Spin"/>
        </authorList>
    </citation>
    <scope>NUCLEOTIDE SEQUENCE [LARGE SCALE GENOMIC DNA]</scope>
    <source>
        <strain evidence="3">DSM 44814</strain>
    </source>
</reference>
<gene>
    <name evidence="2" type="ORF">GA0070604_6072</name>
</gene>
<evidence type="ECO:0000313" key="3">
    <source>
        <dbReference type="Proteomes" id="UP000199696"/>
    </source>
</evidence>
<dbReference type="PROSITE" id="PS51257">
    <property type="entry name" value="PROKAR_LIPOPROTEIN"/>
    <property type="match status" value="1"/>
</dbReference>
<dbReference type="AlphaFoldDB" id="A0A1C6VN11"/>
<dbReference type="STRING" id="227316.GA0070604_6072"/>
<name>A0A1C6VN11_9ACTN</name>
<evidence type="ECO:0000259" key="1">
    <source>
        <dbReference type="Pfam" id="PF12647"/>
    </source>
</evidence>
<dbReference type="Proteomes" id="UP000199696">
    <property type="component" value="Unassembled WGS sequence"/>
</dbReference>
<sequence length="125" mass="13576">MSSDKNGSPLPAFFSCMRCGISVSTNTPSSRIRNHCPNCLTSRHTTMREPRTTDGACGGRMQPISVAVLRGGDWTLIQRCTGCSELADDHIETDDNQLLLIRLAVRPLAQPPFPLEHLGALWAAG</sequence>